<gene>
    <name evidence="3" type="ORF">BEMITA_LOCUS2104</name>
</gene>
<accession>A0A9P0EZN1</accession>
<protein>
    <recommendedName>
        <fullName evidence="2">Double jelly roll-like domain-containing protein</fullName>
    </recommendedName>
</protein>
<feature type="signal peptide" evidence="1">
    <location>
        <begin position="1"/>
        <end position="15"/>
    </location>
</feature>
<dbReference type="InterPro" id="IPR049512">
    <property type="entry name" value="DJR-like_dom"/>
</dbReference>
<evidence type="ECO:0000313" key="3">
    <source>
        <dbReference type="EMBL" id="CAH0382581.1"/>
    </source>
</evidence>
<dbReference type="EMBL" id="OU963862">
    <property type="protein sequence ID" value="CAH0382581.1"/>
    <property type="molecule type" value="Genomic_DNA"/>
</dbReference>
<evidence type="ECO:0000256" key="1">
    <source>
        <dbReference type="SAM" id="SignalP"/>
    </source>
</evidence>
<reference evidence="3" key="1">
    <citation type="submission" date="2021-12" db="EMBL/GenBank/DDBJ databases">
        <authorList>
            <person name="King R."/>
        </authorList>
    </citation>
    <scope>NUCLEOTIDE SEQUENCE</scope>
</reference>
<organism evidence="3 4">
    <name type="scientific">Bemisia tabaci</name>
    <name type="common">Sweetpotato whitefly</name>
    <name type="synonym">Aleurodes tabaci</name>
    <dbReference type="NCBI Taxonomy" id="7038"/>
    <lineage>
        <taxon>Eukaryota</taxon>
        <taxon>Metazoa</taxon>
        <taxon>Ecdysozoa</taxon>
        <taxon>Arthropoda</taxon>
        <taxon>Hexapoda</taxon>
        <taxon>Insecta</taxon>
        <taxon>Pterygota</taxon>
        <taxon>Neoptera</taxon>
        <taxon>Paraneoptera</taxon>
        <taxon>Hemiptera</taxon>
        <taxon>Sternorrhyncha</taxon>
        <taxon>Aleyrodoidea</taxon>
        <taxon>Aleyrodidae</taxon>
        <taxon>Aleyrodinae</taxon>
        <taxon>Bemisia</taxon>
    </lineage>
</organism>
<evidence type="ECO:0000259" key="2">
    <source>
        <dbReference type="Pfam" id="PF21738"/>
    </source>
</evidence>
<feature type="chain" id="PRO_5040311720" description="Double jelly roll-like domain-containing protein" evidence="1">
    <location>
        <begin position="16"/>
        <end position="123"/>
    </location>
</feature>
<dbReference type="AlphaFoldDB" id="A0A9P0EZN1"/>
<keyword evidence="1" id="KW-0732">Signal</keyword>
<sequence>MLKFVLCLVVHSIPCENLNEDFDNDMFAFYHENYINFMTDFSQEEKLCGPPLSKKKFKEENPMFVMRCLCKDVLKLGPLDIQIDLEAHENIPQGTFAYAIHNVTFSYQSLSGTVKKSTDFSCL</sequence>
<keyword evidence="4" id="KW-1185">Reference proteome</keyword>
<feature type="domain" description="Double jelly roll-like" evidence="2">
    <location>
        <begin position="8"/>
        <end position="100"/>
    </location>
</feature>
<dbReference type="Pfam" id="PF21738">
    <property type="entry name" value="DJR-like_dom"/>
    <property type="match status" value="1"/>
</dbReference>
<proteinExistence type="predicted"/>
<name>A0A9P0EZN1_BEMTA</name>
<evidence type="ECO:0000313" key="4">
    <source>
        <dbReference type="Proteomes" id="UP001152759"/>
    </source>
</evidence>
<dbReference type="Proteomes" id="UP001152759">
    <property type="component" value="Chromosome 1"/>
</dbReference>